<keyword evidence="1" id="KW-0378">Hydrolase</keyword>
<dbReference type="InterPro" id="IPR015797">
    <property type="entry name" value="NUDIX_hydrolase-like_dom_sf"/>
</dbReference>
<dbReference type="HOGENOM" id="CLU_037162_2_1_1"/>
<sequence>MQLDFDAIDESMVCHDSPSFTISCGTVTLDFKASNVLLIFNQKLQIYQLPKGRKDIGEDFVSAAIRETYEETGYRVELLPLLVGTRATIPPHHMKGPAPAKKVEVATNMLNTEPLAMCTYPDPQTESSTPVHKMVFYYAARLESSEMSPESGTQKSHERMINAWVSPSKAVDLLRFKAERDVVKKAVADARNSGYDIHL</sequence>
<dbReference type="KEGG" id="tmn:UCRPA7_4889"/>
<dbReference type="InterPro" id="IPR020084">
    <property type="entry name" value="NUDIX_hydrolase_CS"/>
</dbReference>
<gene>
    <name evidence="3" type="ORF">UCRPA7_4889</name>
</gene>
<reference evidence="4" key="1">
    <citation type="journal article" date="2013" name="Genome Announc.">
        <title>Draft genome sequence of the ascomycete Phaeoacremonium aleophilum strain UCR-PA7, a causal agent of the esca disease complex in grapevines.</title>
        <authorList>
            <person name="Blanco-Ulate B."/>
            <person name="Rolshausen P."/>
            <person name="Cantu D."/>
        </authorList>
    </citation>
    <scope>NUCLEOTIDE SEQUENCE [LARGE SCALE GENOMIC DNA]</scope>
    <source>
        <strain evidence="4">UCR-PA7</strain>
    </source>
</reference>
<name>R8BK07_PHAM7</name>
<evidence type="ECO:0000313" key="3">
    <source>
        <dbReference type="EMBL" id="EON99552.1"/>
    </source>
</evidence>
<dbReference type="GO" id="GO:0006754">
    <property type="term" value="P:ATP biosynthetic process"/>
    <property type="evidence" value="ECO:0007669"/>
    <property type="project" value="TreeGrafter"/>
</dbReference>
<dbReference type="SUPFAM" id="SSF55811">
    <property type="entry name" value="Nudix"/>
    <property type="match status" value="1"/>
</dbReference>
<keyword evidence="4" id="KW-1185">Reference proteome</keyword>
<protein>
    <submittedName>
        <fullName evidence="3">Putative nudix domain-containing protein</fullName>
    </submittedName>
</protein>
<dbReference type="AlphaFoldDB" id="R8BK07"/>
<proteinExistence type="predicted"/>
<dbReference type="PANTHER" id="PTHR21340:SF0">
    <property type="entry name" value="BIS(5'-NUCLEOSYL)-TETRAPHOSPHATASE [ASYMMETRICAL]"/>
    <property type="match status" value="1"/>
</dbReference>
<dbReference type="OrthoDB" id="10259236at2759"/>
<dbReference type="InterPro" id="IPR000086">
    <property type="entry name" value="NUDIX_hydrolase_dom"/>
</dbReference>
<organism evidence="3 4">
    <name type="scientific">Phaeoacremonium minimum (strain UCR-PA7)</name>
    <name type="common">Esca disease fungus</name>
    <name type="synonym">Togninia minima</name>
    <dbReference type="NCBI Taxonomy" id="1286976"/>
    <lineage>
        <taxon>Eukaryota</taxon>
        <taxon>Fungi</taxon>
        <taxon>Dikarya</taxon>
        <taxon>Ascomycota</taxon>
        <taxon>Pezizomycotina</taxon>
        <taxon>Sordariomycetes</taxon>
        <taxon>Sordariomycetidae</taxon>
        <taxon>Togniniales</taxon>
        <taxon>Togniniaceae</taxon>
        <taxon>Phaeoacremonium</taxon>
    </lineage>
</organism>
<dbReference type="GO" id="GO:0004081">
    <property type="term" value="F:bis(5'-nucleosyl)-tetraphosphatase (asymmetrical) activity"/>
    <property type="evidence" value="ECO:0007669"/>
    <property type="project" value="TreeGrafter"/>
</dbReference>
<dbReference type="InterPro" id="IPR051325">
    <property type="entry name" value="Nudix_hydrolase_domain"/>
</dbReference>
<evidence type="ECO:0000256" key="1">
    <source>
        <dbReference type="ARBA" id="ARBA00022801"/>
    </source>
</evidence>
<dbReference type="EMBL" id="KB933141">
    <property type="protein sequence ID" value="EON99552.1"/>
    <property type="molecule type" value="Genomic_DNA"/>
</dbReference>
<evidence type="ECO:0000313" key="4">
    <source>
        <dbReference type="Proteomes" id="UP000014074"/>
    </source>
</evidence>
<dbReference type="PROSITE" id="PS51462">
    <property type="entry name" value="NUDIX"/>
    <property type="match status" value="1"/>
</dbReference>
<dbReference type="GO" id="GO:0006167">
    <property type="term" value="P:AMP biosynthetic process"/>
    <property type="evidence" value="ECO:0007669"/>
    <property type="project" value="TreeGrafter"/>
</dbReference>
<feature type="domain" description="Nudix hydrolase" evidence="2">
    <location>
        <begin position="19"/>
        <end position="189"/>
    </location>
</feature>
<dbReference type="GeneID" id="19325386"/>
<dbReference type="Pfam" id="PF00293">
    <property type="entry name" value="NUDIX"/>
    <property type="match status" value="1"/>
</dbReference>
<dbReference type="PANTHER" id="PTHR21340">
    <property type="entry name" value="DIADENOSINE 5,5-P1,P4-TETRAPHOSPHATE PYROPHOSPHOHYDROLASE MUTT"/>
    <property type="match status" value="1"/>
</dbReference>
<evidence type="ECO:0000259" key="2">
    <source>
        <dbReference type="PROSITE" id="PS51462"/>
    </source>
</evidence>
<accession>R8BK07</accession>
<dbReference type="PROSITE" id="PS00893">
    <property type="entry name" value="NUDIX_BOX"/>
    <property type="match status" value="1"/>
</dbReference>
<dbReference type="Gene3D" id="3.90.79.10">
    <property type="entry name" value="Nucleoside Triphosphate Pyrophosphohydrolase"/>
    <property type="match status" value="1"/>
</dbReference>
<dbReference type="RefSeq" id="XP_007915631.1">
    <property type="nucleotide sequence ID" value="XM_007917440.1"/>
</dbReference>
<dbReference type="Proteomes" id="UP000014074">
    <property type="component" value="Unassembled WGS sequence"/>
</dbReference>
<dbReference type="eggNOG" id="ENOG502S9V3">
    <property type="taxonomic scope" value="Eukaryota"/>
</dbReference>